<gene>
    <name evidence="6" type="ORF">GLAREA_06577</name>
</gene>
<evidence type="ECO:0000256" key="1">
    <source>
        <dbReference type="ARBA" id="ARBA00022786"/>
    </source>
</evidence>
<sequence>MATPRFNSKSPTIKRILREAAEISHSPSADYHASPASDSDLFEWHFTLRGPPSSAFANGIYHGRIVLPPTYPLRPPSFRFLTPSGRFEANREICLSISGHHEETWQPAWGIRTALVALRSFMETDAKGQLGGLECSKAERERIAEGSGNWKCGICAKNNREILAECEEAAKEKEKEGQQAEEVAIPNELKMGYKDEMGKGKETAEEPIGTSAAPVAIEGIVNTTDGASDTTPAKPYPPARPGQTAPQPTGQPQARIQPLPNIQQNPQAQAQLVHGRSNDGVPMWIDRAIAGVVVLLVAMVLKILLGL</sequence>
<dbReference type="SMART" id="SM00212">
    <property type="entry name" value="UBCc"/>
    <property type="match status" value="1"/>
</dbReference>
<keyword evidence="2" id="KW-0175">Coiled coil</keyword>
<dbReference type="FunFam" id="3.10.110.10:FF:000093">
    <property type="entry name" value="Ubiquitin conjugating enzyme (UbcF), putative"/>
    <property type="match status" value="1"/>
</dbReference>
<dbReference type="KEGG" id="glz:GLAREA_06577"/>
<dbReference type="InterPro" id="IPR000608">
    <property type="entry name" value="UBC"/>
</dbReference>
<evidence type="ECO:0000256" key="3">
    <source>
        <dbReference type="SAM" id="MobiDB-lite"/>
    </source>
</evidence>
<dbReference type="InterPro" id="IPR050113">
    <property type="entry name" value="Ub_conjugating_enzyme"/>
</dbReference>
<dbReference type="HOGENOM" id="CLU_041481_0_3_1"/>
<evidence type="ECO:0000256" key="2">
    <source>
        <dbReference type="SAM" id="Coils"/>
    </source>
</evidence>
<dbReference type="OrthoDB" id="1158011at2759"/>
<keyword evidence="4" id="KW-1133">Transmembrane helix</keyword>
<feature type="compositionally biased region" description="Low complexity" evidence="3">
    <location>
        <begin position="241"/>
        <end position="255"/>
    </location>
</feature>
<dbReference type="SUPFAM" id="SSF54495">
    <property type="entry name" value="UBC-like"/>
    <property type="match status" value="1"/>
</dbReference>
<evidence type="ECO:0000313" key="6">
    <source>
        <dbReference type="EMBL" id="EPE33564.1"/>
    </source>
</evidence>
<dbReference type="STRING" id="1116229.S3D8U0"/>
<dbReference type="InterPro" id="IPR016135">
    <property type="entry name" value="UBQ-conjugating_enzyme/RWD"/>
</dbReference>
<feature type="coiled-coil region" evidence="2">
    <location>
        <begin position="156"/>
        <end position="183"/>
    </location>
</feature>
<dbReference type="eggNOG" id="KOG0428">
    <property type="taxonomic scope" value="Eukaryota"/>
</dbReference>
<keyword evidence="1" id="KW-0833">Ubl conjugation pathway</keyword>
<keyword evidence="4" id="KW-0812">Transmembrane</keyword>
<reference evidence="6 7" key="1">
    <citation type="journal article" date="2013" name="BMC Genomics">
        <title>Genomics-driven discovery of the pneumocandin biosynthetic gene cluster in the fungus Glarea lozoyensis.</title>
        <authorList>
            <person name="Chen L."/>
            <person name="Yue Q."/>
            <person name="Zhang X."/>
            <person name="Xiang M."/>
            <person name="Wang C."/>
            <person name="Li S."/>
            <person name="Che Y."/>
            <person name="Ortiz-Lopez F.J."/>
            <person name="Bills G.F."/>
            <person name="Liu X."/>
            <person name="An Z."/>
        </authorList>
    </citation>
    <scope>NUCLEOTIDE SEQUENCE [LARGE SCALE GENOMIC DNA]</scope>
    <source>
        <strain evidence="7">ATCC 20868 / MF5171</strain>
    </source>
</reference>
<keyword evidence="7" id="KW-1185">Reference proteome</keyword>
<dbReference type="Proteomes" id="UP000016922">
    <property type="component" value="Unassembled WGS sequence"/>
</dbReference>
<dbReference type="PROSITE" id="PS50127">
    <property type="entry name" value="UBC_2"/>
    <property type="match status" value="1"/>
</dbReference>
<feature type="domain" description="UBC core" evidence="5">
    <location>
        <begin position="11"/>
        <end position="171"/>
    </location>
</feature>
<dbReference type="EMBL" id="KE145357">
    <property type="protein sequence ID" value="EPE33564.1"/>
    <property type="molecule type" value="Genomic_DNA"/>
</dbReference>
<dbReference type="GeneID" id="19465630"/>
<evidence type="ECO:0000256" key="4">
    <source>
        <dbReference type="SAM" id="Phobius"/>
    </source>
</evidence>
<evidence type="ECO:0000259" key="5">
    <source>
        <dbReference type="PROSITE" id="PS50127"/>
    </source>
</evidence>
<dbReference type="Pfam" id="PF00179">
    <property type="entry name" value="UQ_con"/>
    <property type="match status" value="1"/>
</dbReference>
<protein>
    <submittedName>
        <fullName evidence="6">UBC-like protein</fullName>
    </submittedName>
</protein>
<dbReference type="PANTHER" id="PTHR24067">
    <property type="entry name" value="UBIQUITIN-CONJUGATING ENZYME E2"/>
    <property type="match status" value="1"/>
</dbReference>
<keyword evidence="4" id="KW-0472">Membrane</keyword>
<feature type="transmembrane region" description="Helical" evidence="4">
    <location>
        <begin position="284"/>
        <end position="305"/>
    </location>
</feature>
<proteinExistence type="predicted"/>
<dbReference type="Gene3D" id="3.10.110.10">
    <property type="entry name" value="Ubiquitin Conjugating Enzyme"/>
    <property type="match status" value="1"/>
</dbReference>
<feature type="region of interest" description="Disordered" evidence="3">
    <location>
        <begin position="223"/>
        <end position="255"/>
    </location>
</feature>
<name>S3D8U0_GLAL2</name>
<dbReference type="RefSeq" id="XP_008078716.1">
    <property type="nucleotide sequence ID" value="XM_008080525.1"/>
</dbReference>
<dbReference type="AlphaFoldDB" id="S3D8U0"/>
<dbReference type="OMA" id="YHGRITF"/>
<organism evidence="6 7">
    <name type="scientific">Glarea lozoyensis (strain ATCC 20868 / MF5171)</name>
    <dbReference type="NCBI Taxonomy" id="1116229"/>
    <lineage>
        <taxon>Eukaryota</taxon>
        <taxon>Fungi</taxon>
        <taxon>Dikarya</taxon>
        <taxon>Ascomycota</taxon>
        <taxon>Pezizomycotina</taxon>
        <taxon>Leotiomycetes</taxon>
        <taxon>Helotiales</taxon>
        <taxon>Helotiaceae</taxon>
        <taxon>Glarea</taxon>
    </lineage>
</organism>
<accession>S3D8U0</accession>
<evidence type="ECO:0000313" key="7">
    <source>
        <dbReference type="Proteomes" id="UP000016922"/>
    </source>
</evidence>
<dbReference type="CDD" id="cd23799">
    <property type="entry name" value="UBCc_UBE2J"/>
    <property type="match status" value="1"/>
</dbReference>